<name>A0A2S8FQW4_9BACT</name>
<dbReference type="Pfam" id="PF02861">
    <property type="entry name" value="Clp_N"/>
    <property type="match status" value="1"/>
</dbReference>
<dbReference type="Proteomes" id="UP000238322">
    <property type="component" value="Unassembled WGS sequence"/>
</dbReference>
<dbReference type="OrthoDB" id="3628183at2"/>
<reference evidence="2 3" key="1">
    <citation type="submission" date="2018-02" db="EMBL/GenBank/DDBJ databases">
        <title>Comparative genomes isolates from brazilian mangrove.</title>
        <authorList>
            <person name="Araujo J.E."/>
            <person name="Taketani R.G."/>
            <person name="Silva M.C.P."/>
            <person name="Loureco M.V."/>
            <person name="Andreote F.D."/>
        </authorList>
    </citation>
    <scope>NUCLEOTIDE SEQUENCE [LARGE SCALE GENOMIC DNA]</scope>
    <source>
        <strain evidence="2 3">Hex-1 MGV</strain>
    </source>
</reference>
<dbReference type="InterPro" id="IPR004176">
    <property type="entry name" value="Clp_R_N"/>
</dbReference>
<dbReference type="AlphaFoldDB" id="A0A2S8FQW4"/>
<evidence type="ECO:0000313" key="2">
    <source>
        <dbReference type="EMBL" id="PQO34450.1"/>
    </source>
</evidence>
<accession>A0A2S8FQW4</accession>
<dbReference type="InterPro" id="IPR036628">
    <property type="entry name" value="Clp_N_dom_sf"/>
</dbReference>
<feature type="domain" description="Clp R" evidence="1">
    <location>
        <begin position="11"/>
        <end position="133"/>
    </location>
</feature>
<organism evidence="2 3">
    <name type="scientific">Blastopirellula marina</name>
    <dbReference type="NCBI Taxonomy" id="124"/>
    <lineage>
        <taxon>Bacteria</taxon>
        <taxon>Pseudomonadati</taxon>
        <taxon>Planctomycetota</taxon>
        <taxon>Planctomycetia</taxon>
        <taxon>Pirellulales</taxon>
        <taxon>Pirellulaceae</taxon>
        <taxon>Blastopirellula</taxon>
    </lineage>
</organism>
<protein>
    <recommendedName>
        <fullName evidence="1">Clp R domain-containing protein</fullName>
    </recommendedName>
</protein>
<evidence type="ECO:0000259" key="1">
    <source>
        <dbReference type="Pfam" id="PF02861"/>
    </source>
</evidence>
<sequence length="149" mass="17083">MFANVEFRIAYSENVRRVMRHANRLARKLNDDWIGTEHLLQGMLIEQDSDMMRVFTAMKTDVAACHKEIGRLTQPRPAQRQQEPLALTPRAKLMLDYAVTWARRLNQAQLQPVDLLVGALCEREGLAAQVLMNVGLELRGVCRYMLASF</sequence>
<dbReference type="SUPFAM" id="SSF81923">
    <property type="entry name" value="Double Clp-N motif"/>
    <property type="match status" value="1"/>
</dbReference>
<proteinExistence type="predicted"/>
<dbReference type="EMBL" id="PUHY01000010">
    <property type="protein sequence ID" value="PQO34450.1"/>
    <property type="molecule type" value="Genomic_DNA"/>
</dbReference>
<gene>
    <name evidence="2" type="ORF">C5Y83_13095</name>
</gene>
<comment type="caution">
    <text evidence="2">The sequence shown here is derived from an EMBL/GenBank/DDBJ whole genome shotgun (WGS) entry which is preliminary data.</text>
</comment>
<dbReference type="RefSeq" id="WP_105330181.1">
    <property type="nucleotide sequence ID" value="NZ_PUHY01000010.1"/>
</dbReference>
<evidence type="ECO:0000313" key="3">
    <source>
        <dbReference type="Proteomes" id="UP000238322"/>
    </source>
</evidence>
<dbReference type="Gene3D" id="1.10.1780.10">
    <property type="entry name" value="Clp, N-terminal domain"/>
    <property type="match status" value="1"/>
</dbReference>